<keyword evidence="2 9" id="KW-0479">Metal-binding</keyword>
<organism evidence="10 11">
    <name type="scientific">Johnsonella ignava ATCC 51276</name>
    <dbReference type="NCBI Taxonomy" id="679200"/>
    <lineage>
        <taxon>Bacteria</taxon>
        <taxon>Bacillati</taxon>
        <taxon>Bacillota</taxon>
        <taxon>Clostridia</taxon>
        <taxon>Lachnospirales</taxon>
        <taxon>Lachnospiraceae</taxon>
        <taxon>Johnsonella</taxon>
    </lineage>
</organism>
<dbReference type="GO" id="GO:0046872">
    <property type="term" value="F:metal ion binding"/>
    <property type="evidence" value="ECO:0007669"/>
    <property type="project" value="UniProtKB-UniRule"/>
</dbReference>
<dbReference type="Pfam" id="PF01867">
    <property type="entry name" value="Cas_Cas1"/>
    <property type="match status" value="1"/>
</dbReference>
<dbReference type="EMBL" id="ACZL01000023">
    <property type="protein sequence ID" value="EHI55259.1"/>
    <property type="molecule type" value="Genomic_DNA"/>
</dbReference>
<evidence type="ECO:0000256" key="4">
    <source>
        <dbReference type="ARBA" id="ARBA00022801"/>
    </source>
</evidence>
<keyword evidence="11" id="KW-1185">Reference proteome</keyword>
<reference evidence="10 11" key="1">
    <citation type="submission" date="2011-08" db="EMBL/GenBank/DDBJ databases">
        <title>The Genome Sequence of Johnsonella ignava ATCC 51276.</title>
        <authorList>
            <consortium name="The Broad Institute Genome Sequencing Platform"/>
            <person name="Earl A."/>
            <person name="Ward D."/>
            <person name="Feldgarden M."/>
            <person name="Gevers D."/>
            <person name="Izard J."/>
            <person name="Blanton J.M."/>
            <person name="Baranova O.V."/>
            <person name="Dewhirst F.E."/>
            <person name="Young S.K."/>
            <person name="Zeng Q."/>
            <person name="Gargeya S."/>
            <person name="Fitzgerald M."/>
            <person name="Haas B."/>
            <person name="Abouelleil A."/>
            <person name="Alvarado L."/>
            <person name="Arachchi H.M."/>
            <person name="Berlin A."/>
            <person name="Brown A."/>
            <person name="Chapman S.B."/>
            <person name="Chen Z."/>
            <person name="Dunbar C."/>
            <person name="Freedman E."/>
            <person name="Gearin G."/>
            <person name="Gellesch M."/>
            <person name="Goldberg J."/>
            <person name="Griggs A."/>
            <person name="Gujja S."/>
            <person name="Heiman D."/>
            <person name="Howarth C."/>
            <person name="Larson L."/>
            <person name="Lui A."/>
            <person name="MacDonald P.J.P."/>
            <person name="Montmayeur A."/>
            <person name="Murphy C."/>
            <person name="Neiman D."/>
            <person name="Pearson M."/>
            <person name="Priest M."/>
            <person name="Roberts A."/>
            <person name="Saif S."/>
            <person name="Shea T."/>
            <person name="Shenoy N."/>
            <person name="Sisk P."/>
            <person name="Stolte C."/>
            <person name="Sykes S."/>
            <person name="Wortman J."/>
            <person name="Nusbaum C."/>
            <person name="Birren B."/>
        </authorList>
    </citation>
    <scope>NUCLEOTIDE SEQUENCE [LARGE SCALE GENOMIC DNA]</scope>
    <source>
        <strain evidence="10 11">ATCC 51276</strain>
    </source>
</reference>
<evidence type="ECO:0000256" key="9">
    <source>
        <dbReference type="HAMAP-Rule" id="MF_01470"/>
    </source>
</evidence>
<dbReference type="InterPro" id="IPR042211">
    <property type="entry name" value="CRISPR-assoc_Cas1_N"/>
</dbReference>
<feature type="binding site" evidence="9">
    <location>
        <position position="244"/>
    </location>
    <ligand>
        <name>Mn(2+)</name>
        <dbReference type="ChEBI" id="CHEBI:29035"/>
    </ligand>
</feature>
<comment type="cofactor">
    <cofactor evidence="9">
        <name>Mg(2+)</name>
        <dbReference type="ChEBI" id="CHEBI:18420"/>
    </cofactor>
    <cofactor evidence="9">
        <name>Mn(2+)</name>
        <dbReference type="ChEBI" id="CHEBI:29035"/>
    </cofactor>
</comment>
<comment type="subunit">
    <text evidence="9">Homodimer, forms a heterotetramer with a Cas2 homodimer.</text>
</comment>
<dbReference type="GO" id="GO:0003677">
    <property type="term" value="F:DNA binding"/>
    <property type="evidence" value="ECO:0007669"/>
    <property type="project" value="UniProtKB-KW"/>
</dbReference>
<dbReference type="Gene3D" id="1.20.120.920">
    <property type="entry name" value="CRISPR-associated endonuclease Cas1, C-terminal domain"/>
    <property type="match status" value="1"/>
</dbReference>
<evidence type="ECO:0000256" key="7">
    <source>
        <dbReference type="ARBA" id="ARBA00023125"/>
    </source>
</evidence>
<dbReference type="PANTHER" id="PTHR43219:SF1">
    <property type="entry name" value="CRISPR-ASSOCIATED ENDONUCLEASE CAS1"/>
    <property type="match status" value="1"/>
</dbReference>
<dbReference type="eggNOG" id="COG1518">
    <property type="taxonomic scope" value="Bacteria"/>
</dbReference>
<proteinExistence type="inferred from homology"/>
<dbReference type="STRING" id="679200.HMPREF9333_01395"/>
<evidence type="ECO:0000313" key="11">
    <source>
        <dbReference type="Proteomes" id="UP000003011"/>
    </source>
</evidence>
<comment type="caution">
    <text evidence="10">The sequence shown here is derived from an EMBL/GenBank/DDBJ whole genome shotgun (WGS) entry which is preliminary data.</text>
</comment>
<dbReference type="PATRIC" id="fig|679200.3.peg.1483"/>
<dbReference type="AlphaFoldDB" id="G5GIK5"/>
<dbReference type="GO" id="GO:0043571">
    <property type="term" value="P:maintenance of CRISPR repeat elements"/>
    <property type="evidence" value="ECO:0007669"/>
    <property type="project" value="UniProtKB-UniRule"/>
</dbReference>
<gene>
    <name evidence="9" type="primary">cas1</name>
    <name evidence="10" type="ORF">HMPREF9333_01395</name>
</gene>
<evidence type="ECO:0000256" key="3">
    <source>
        <dbReference type="ARBA" id="ARBA00022759"/>
    </source>
</evidence>
<protein>
    <recommendedName>
        <fullName evidence="9">CRISPR-associated endonuclease Cas1</fullName>
        <ecNumber evidence="9">3.1.-.-</ecNumber>
    </recommendedName>
</protein>
<comment type="function">
    <text evidence="9">CRISPR (clustered regularly interspaced short palindromic repeat), is an adaptive immune system that provides protection against mobile genetic elements (viruses, transposable elements and conjugative plasmids). CRISPR clusters contain spacers, sequences complementary to antecedent mobile elements, and target invading nucleic acids. CRISPR clusters are transcribed and processed into CRISPR RNA (crRNA). Acts as a dsDNA endonuclease. Involved in the integration of spacer DNA into the CRISPR cassette.</text>
</comment>
<dbReference type="PANTHER" id="PTHR43219">
    <property type="entry name" value="CRISPR-ASSOCIATED ENDONUCLEASE CAS1"/>
    <property type="match status" value="1"/>
</dbReference>
<dbReference type="CDD" id="cd09722">
    <property type="entry name" value="Cas1_I-B"/>
    <property type="match status" value="1"/>
</dbReference>
<dbReference type="EC" id="3.1.-.-" evidence="9"/>
<dbReference type="GO" id="GO:0016787">
    <property type="term" value="F:hydrolase activity"/>
    <property type="evidence" value="ECO:0007669"/>
    <property type="project" value="UniProtKB-KW"/>
</dbReference>
<evidence type="ECO:0000256" key="1">
    <source>
        <dbReference type="ARBA" id="ARBA00022722"/>
    </source>
</evidence>
<comment type="similarity">
    <text evidence="9">Belongs to the CRISPR-associated endonuclease Cas1 family.</text>
</comment>
<keyword evidence="5 9" id="KW-0460">Magnesium</keyword>
<dbReference type="InterPro" id="IPR002729">
    <property type="entry name" value="CRISPR-assoc_Cas1"/>
</dbReference>
<dbReference type="HAMAP" id="MF_01470">
    <property type="entry name" value="Cas1"/>
    <property type="match status" value="1"/>
</dbReference>
<keyword evidence="1 9" id="KW-0540">Nuclease</keyword>
<dbReference type="NCBIfam" id="TIGR03641">
    <property type="entry name" value="cas1_HMARI"/>
    <property type="match status" value="1"/>
</dbReference>
<sequence length="337" mass="39993">MEENEYTMGESIYIFRNGTLSRKDDNILMTDLNGEKKNLRIEVLDEIYLFGEVTLNTKLLNIASQNNVVIHIFNYYGFYSGSFFPRERKISGNIIVEQVRNYDDLIKRLKLAKKFVCTAAANIYRNLRYYNGRGIDLKRDMIEIESLQNKISKSTGISELMGIEGNIRKIYYACWNKIINQDINFNKRTKRPPDNMINSMISFINSLIYSTVLSEIYKTHLHPAISFLHEPGERRFSLALDIAEVFKPLIGDRMIFSMLNKNQLNENDFEYDSNFTYIKESSRRKIMEEYDKRLERVIMHRDLGREVSYRYLIRLECYKIIKHIIGEKDYNGFVIWW</sequence>
<dbReference type="Proteomes" id="UP000003011">
    <property type="component" value="Unassembled WGS sequence"/>
</dbReference>
<feature type="binding site" evidence="9">
    <location>
        <position position="164"/>
    </location>
    <ligand>
        <name>Mn(2+)</name>
        <dbReference type="ChEBI" id="CHEBI:29035"/>
    </ligand>
</feature>
<evidence type="ECO:0000256" key="6">
    <source>
        <dbReference type="ARBA" id="ARBA00023118"/>
    </source>
</evidence>
<keyword evidence="4 9" id="KW-0378">Hydrolase</keyword>
<dbReference type="HOGENOM" id="CLU_052779_2_0_9"/>
<dbReference type="InterPro" id="IPR042206">
    <property type="entry name" value="CRISPR-assoc_Cas1_C"/>
</dbReference>
<dbReference type="GO" id="GO:0004520">
    <property type="term" value="F:DNA endonuclease activity"/>
    <property type="evidence" value="ECO:0007669"/>
    <property type="project" value="InterPro"/>
</dbReference>
<feature type="binding site" evidence="9">
    <location>
        <position position="229"/>
    </location>
    <ligand>
        <name>Mn(2+)</name>
        <dbReference type="ChEBI" id="CHEBI:29035"/>
    </ligand>
</feature>
<name>G5GIK5_9FIRM</name>
<dbReference type="Gene3D" id="3.100.10.20">
    <property type="entry name" value="CRISPR-associated endonuclease Cas1, N-terminal domain"/>
    <property type="match status" value="1"/>
</dbReference>
<evidence type="ECO:0000256" key="8">
    <source>
        <dbReference type="ARBA" id="ARBA00023211"/>
    </source>
</evidence>
<keyword evidence="6 9" id="KW-0051">Antiviral defense</keyword>
<accession>G5GIK5</accession>
<evidence type="ECO:0000313" key="10">
    <source>
        <dbReference type="EMBL" id="EHI55259.1"/>
    </source>
</evidence>
<evidence type="ECO:0000256" key="2">
    <source>
        <dbReference type="ARBA" id="ARBA00022723"/>
    </source>
</evidence>
<dbReference type="InterPro" id="IPR019858">
    <property type="entry name" value="CRISPR-assoc_Cas1_HMARI/TNEAP"/>
</dbReference>
<dbReference type="NCBIfam" id="TIGR00287">
    <property type="entry name" value="cas1"/>
    <property type="match status" value="1"/>
</dbReference>
<keyword evidence="3 9" id="KW-0255">Endonuclease</keyword>
<evidence type="ECO:0000256" key="5">
    <source>
        <dbReference type="ARBA" id="ARBA00022842"/>
    </source>
</evidence>
<keyword evidence="8 9" id="KW-0464">Manganese</keyword>
<dbReference type="GO" id="GO:0051607">
    <property type="term" value="P:defense response to virus"/>
    <property type="evidence" value="ECO:0007669"/>
    <property type="project" value="UniProtKB-UniRule"/>
</dbReference>
<keyword evidence="7 9" id="KW-0238">DNA-binding</keyword>